<accession>A0A2H0TDK5</accession>
<evidence type="ECO:0000313" key="2">
    <source>
        <dbReference type="EMBL" id="PIR69627.1"/>
    </source>
</evidence>
<name>A0A2H0TDK5_9BACT</name>
<feature type="transmembrane region" description="Helical" evidence="1">
    <location>
        <begin position="232"/>
        <end position="258"/>
    </location>
</feature>
<evidence type="ECO:0000256" key="1">
    <source>
        <dbReference type="SAM" id="Phobius"/>
    </source>
</evidence>
<dbReference type="EMBL" id="PFCO01000004">
    <property type="protein sequence ID" value="PIR69627.1"/>
    <property type="molecule type" value="Genomic_DNA"/>
</dbReference>
<protein>
    <submittedName>
        <fullName evidence="2">Uncharacterized protein</fullName>
    </submittedName>
</protein>
<sequence>MKIKPILEKIRCYSESLLVAILRRGRNTIYVESNMRKWVKKVLFFLNLFLIFVPPIILATPFPPYIGIYKIELVQLQPDDPKPTEISIPEKAQSLGVPFFSKLTGIEAYTLKTEICLWNRNDVFLGGEYKSKKALSDGVEAGAMEINIEYADGEISPLYSPRNELRCLPLRDNAGTPTLKNNPIVRGPNPFGQPIVEDTDNGPIVKIPVYSQGIDSNKTRIFAIPNFKSREYLFNLVLFFLAWSLLYVHAIKIGKIIINTWRWSRK</sequence>
<reference evidence="3" key="1">
    <citation type="submission" date="2017-09" db="EMBL/GenBank/DDBJ databases">
        <title>Depth-based differentiation of microbial function through sediment-hosted aquifers and enrichment of novel symbionts in the deep terrestrial subsurface.</title>
        <authorList>
            <person name="Probst A.J."/>
            <person name="Ladd B."/>
            <person name="Jarett J.K."/>
            <person name="Geller-Mcgrath D.E."/>
            <person name="Sieber C.M.K."/>
            <person name="Emerson J.B."/>
            <person name="Anantharaman K."/>
            <person name="Thomas B.C."/>
            <person name="Malmstrom R."/>
            <person name="Stieglmeier M."/>
            <person name="Klingl A."/>
            <person name="Woyke T."/>
            <person name="Ryan C.M."/>
            <person name="Banfield J.F."/>
        </authorList>
    </citation>
    <scope>NUCLEOTIDE SEQUENCE [LARGE SCALE GENOMIC DNA]</scope>
</reference>
<comment type="caution">
    <text evidence="2">The sequence shown here is derived from an EMBL/GenBank/DDBJ whole genome shotgun (WGS) entry which is preliminary data.</text>
</comment>
<keyword evidence="1" id="KW-0472">Membrane</keyword>
<dbReference type="Proteomes" id="UP000231503">
    <property type="component" value="Unassembled WGS sequence"/>
</dbReference>
<gene>
    <name evidence="2" type="ORF">COU47_01850</name>
</gene>
<evidence type="ECO:0000313" key="3">
    <source>
        <dbReference type="Proteomes" id="UP000231503"/>
    </source>
</evidence>
<keyword evidence="1" id="KW-1133">Transmembrane helix</keyword>
<dbReference type="AlphaFoldDB" id="A0A2H0TDK5"/>
<organism evidence="2 3">
    <name type="scientific">Candidatus Niyogibacteria bacterium CG10_big_fil_rev_8_21_14_0_10_46_36</name>
    <dbReference type="NCBI Taxonomy" id="1974726"/>
    <lineage>
        <taxon>Bacteria</taxon>
        <taxon>Candidatus Niyogiibacteriota</taxon>
    </lineage>
</organism>
<proteinExistence type="predicted"/>
<feature type="transmembrane region" description="Helical" evidence="1">
    <location>
        <begin position="42"/>
        <end position="62"/>
    </location>
</feature>
<keyword evidence="1" id="KW-0812">Transmembrane</keyword>